<evidence type="ECO:0000259" key="3">
    <source>
        <dbReference type="Pfam" id="PF20237"/>
    </source>
</evidence>
<organism evidence="4 5">
    <name type="scientific">Staphylotrichum longicolle</name>
    <dbReference type="NCBI Taxonomy" id="669026"/>
    <lineage>
        <taxon>Eukaryota</taxon>
        <taxon>Fungi</taxon>
        <taxon>Dikarya</taxon>
        <taxon>Ascomycota</taxon>
        <taxon>Pezizomycotina</taxon>
        <taxon>Sordariomycetes</taxon>
        <taxon>Sordariomycetidae</taxon>
        <taxon>Sordariales</taxon>
        <taxon>Chaetomiaceae</taxon>
        <taxon>Staphylotrichum</taxon>
    </lineage>
</organism>
<dbReference type="AlphaFoldDB" id="A0AAD4I080"/>
<keyword evidence="5" id="KW-1185">Reference proteome</keyword>
<feature type="coiled-coil region" evidence="1">
    <location>
        <begin position="37"/>
        <end position="64"/>
    </location>
</feature>
<dbReference type="PANTHER" id="PTHR34502:SF4">
    <property type="entry name" value="DUF6594 DOMAIN-CONTAINING PROTEIN"/>
    <property type="match status" value="1"/>
</dbReference>
<evidence type="ECO:0000313" key="4">
    <source>
        <dbReference type="EMBL" id="KAG7287643.1"/>
    </source>
</evidence>
<proteinExistence type="predicted"/>
<feature type="transmembrane region" description="Helical" evidence="2">
    <location>
        <begin position="180"/>
        <end position="201"/>
    </location>
</feature>
<comment type="caution">
    <text evidence="4">The sequence shown here is derived from an EMBL/GenBank/DDBJ whole genome shotgun (WGS) entry which is preliminary data.</text>
</comment>
<dbReference type="PANTHER" id="PTHR34502">
    <property type="entry name" value="DUF6594 DOMAIN-CONTAINING PROTEIN-RELATED"/>
    <property type="match status" value="1"/>
</dbReference>
<feature type="transmembrane region" description="Helical" evidence="2">
    <location>
        <begin position="207"/>
        <end position="227"/>
    </location>
</feature>
<protein>
    <recommendedName>
        <fullName evidence="3">DUF6594 domain-containing protein</fullName>
    </recommendedName>
</protein>
<keyword evidence="2" id="KW-0812">Transmembrane</keyword>
<dbReference type="EMBL" id="JAHCVI010000003">
    <property type="protein sequence ID" value="KAG7287643.1"/>
    <property type="molecule type" value="Genomic_DNA"/>
</dbReference>
<name>A0AAD4I080_9PEZI</name>
<dbReference type="Proteomes" id="UP001197093">
    <property type="component" value="Unassembled WGS sequence"/>
</dbReference>
<keyword evidence="2" id="KW-0472">Membrane</keyword>
<accession>A0AAD4I080</accession>
<keyword evidence="2" id="KW-1133">Transmembrane helix</keyword>
<evidence type="ECO:0000313" key="5">
    <source>
        <dbReference type="Proteomes" id="UP001197093"/>
    </source>
</evidence>
<dbReference type="Pfam" id="PF20237">
    <property type="entry name" value="DUF6594"/>
    <property type="match status" value="1"/>
</dbReference>
<dbReference type="InterPro" id="IPR046529">
    <property type="entry name" value="DUF6594"/>
</dbReference>
<reference evidence="4" key="1">
    <citation type="submission" date="2023-02" db="EMBL/GenBank/DDBJ databases">
        <authorList>
            <person name="Palmer J.M."/>
        </authorList>
    </citation>
    <scope>NUCLEOTIDE SEQUENCE</scope>
    <source>
        <strain evidence="4">FW57</strain>
    </source>
</reference>
<keyword evidence="1" id="KW-0175">Coiled coil</keyword>
<evidence type="ECO:0000256" key="2">
    <source>
        <dbReference type="SAM" id="Phobius"/>
    </source>
</evidence>
<feature type="domain" description="DUF6594" evidence="3">
    <location>
        <begin position="9"/>
        <end position="241"/>
    </location>
</feature>
<gene>
    <name evidence="4" type="ORF">NEMBOFW57_007156</name>
</gene>
<sequence length="241" mass="27103">MSSSSDGFAAVAEWIALDPDNEPFIFRKFDRLAARNLLYLQAQIIMLEQELEKLDQDVAQSDDMSLKDAARRWEQLVKQNAEGQEHAQRQVKLIAEIKHALKEYSLAAFKEWFNNPFPILGGQSKHFLDATDGLVALTAQRDSDSISNLLRRYWPPKEKIPTRDGELHIGRFDEKSISTAAKLITILVAANLLVGSIYGLYFAETPLQRLGLIQVFTTIFALCAGFMTNARRAELFAVTAA</sequence>
<evidence type="ECO:0000256" key="1">
    <source>
        <dbReference type="SAM" id="Coils"/>
    </source>
</evidence>